<dbReference type="Proteomes" id="UP000019132">
    <property type="component" value="Unassembled WGS sequence"/>
</dbReference>
<dbReference type="VEuPathDB" id="FungiDB:PYU1_G000175"/>
<organism evidence="1 2">
    <name type="scientific">Globisporangium ultimum (strain ATCC 200006 / CBS 805.95 / DAOM BR144)</name>
    <name type="common">Pythium ultimum</name>
    <dbReference type="NCBI Taxonomy" id="431595"/>
    <lineage>
        <taxon>Eukaryota</taxon>
        <taxon>Sar</taxon>
        <taxon>Stramenopiles</taxon>
        <taxon>Oomycota</taxon>
        <taxon>Peronosporomycetes</taxon>
        <taxon>Pythiales</taxon>
        <taxon>Pythiaceae</taxon>
        <taxon>Globisporangium</taxon>
    </lineage>
</organism>
<protein>
    <submittedName>
        <fullName evidence="1">Uncharacterized protein</fullName>
    </submittedName>
</protein>
<reference evidence="1" key="3">
    <citation type="submission" date="2015-02" db="UniProtKB">
        <authorList>
            <consortium name="EnsemblProtists"/>
        </authorList>
    </citation>
    <scope>IDENTIFICATION</scope>
    <source>
        <strain evidence="1">DAOM BR144</strain>
    </source>
</reference>
<dbReference type="AlphaFoldDB" id="K3W5D4"/>
<dbReference type="EMBL" id="GL376636">
    <property type="status" value="NOT_ANNOTATED_CDS"/>
    <property type="molecule type" value="Genomic_DNA"/>
</dbReference>
<sequence>VEEALRAGSNKGYHIFRAHFLREQGVVHLFTAQQQSIELAAPQAQTSEQKHEDIIQYFEKSKIARSSAATSDLKQIASSVTTSFERPQNRSKERIEVQVHLRATNIEIEGVVVATIEVVAVVQIEESELDQNHEAKPDTDVTNARFEMRVQDVIDAKILLHLS</sequence>
<reference evidence="2" key="2">
    <citation type="submission" date="2010-04" db="EMBL/GenBank/DDBJ databases">
        <authorList>
            <person name="Buell R."/>
            <person name="Hamilton J."/>
            <person name="Hostetler J."/>
        </authorList>
    </citation>
    <scope>NUCLEOTIDE SEQUENCE [LARGE SCALE GENOMIC DNA]</scope>
    <source>
        <strain evidence="2">DAOM:BR144</strain>
    </source>
</reference>
<dbReference type="HOGENOM" id="CLU_1631526_0_0_1"/>
<evidence type="ECO:0000313" key="2">
    <source>
        <dbReference type="Proteomes" id="UP000019132"/>
    </source>
</evidence>
<proteinExistence type="predicted"/>
<reference evidence="2" key="1">
    <citation type="journal article" date="2010" name="Genome Biol.">
        <title>Genome sequence of the necrotrophic plant pathogen Pythium ultimum reveals original pathogenicity mechanisms and effector repertoire.</title>
        <authorList>
            <person name="Levesque C.A."/>
            <person name="Brouwer H."/>
            <person name="Cano L."/>
            <person name="Hamilton J.P."/>
            <person name="Holt C."/>
            <person name="Huitema E."/>
            <person name="Raffaele S."/>
            <person name="Robideau G.P."/>
            <person name="Thines M."/>
            <person name="Win J."/>
            <person name="Zerillo M.M."/>
            <person name="Beakes G.W."/>
            <person name="Boore J.L."/>
            <person name="Busam D."/>
            <person name="Dumas B."/>
            <person name="Ferriera S."/>
            <person name="Fuerstenberg S.I."/>
            <person name="Gachon C.M."/>
            <person name="Gaulin E."/>
            <person name="Govers F."/>
            <person name="Grenville-Briggs L."/>
            <person name="Horner N."/>
            <person name="Hostetler J."/>
            <person name="Jiang R.H."/>
            <person name="Johnson J."/>
            <person name="Krajaejun T."/>
            <person name="Lin H."/>
            <person name="Meijer H.J."/>
            <person name="Moore B."/>
            <person name="Morris P."/>
            <person name="Phuntmart V."/>
            <person name="Puiu D."/>
            <person name="Shetty J."/>
            <person name="Stajich J.E."/>
            <person name="Tripathy S."/>
            <person name="Wawra S."/>
            <person name="van West P."/>
            <person name="Whitty B.R."/>
            <person name="Coutinho P.M."/>
            <person name="Henrissat B."/>
            <person name="Martin F."/>
            <person name="Thomas P.D."/>
            <person name="Tyler B.M."/>
            <person name="De Vries R.P."/>
            <person name="Kamoun S."/>
            <person name="Yandell M."/>
            <person name="Tisserat N."/>
            <person name="Buell C.R."/>
        </authorList>
    </citation>
    <scope>NUCLEOTIDE SEQUENCE</scope>
    <source>
        <strain evidence="2">DAOM:BR144</strain>
    </source>
</reference>
<evidence type="ECO:0000313" key="1">
    <source>
        <dbReference type="EnsemblProtists" id="PYU1_T000175"/>
    </source>
</evidence>
<name>K3W5D4_GLOUD</name>
<dbReference type="EnsemblProtists" id="PYU1_T000175">
    <property type="protein sequence ID" value="PYU1_T000175"/>
    <property type="gene ID" value="PYU1_G000175"/>
</dbReference>
<keyword evidence="2" id="KW-1185">Reference proteome</keyword>
<dbReference type="InParanoid" id="K3W5D4"/>
<accession>K3W5D4</accession>